<feature type="transmembrane region" description="Helical" evidence="1">
    <location>
        <begin position="306"/>
        <end position="324"/>
    </location>
</feature>
<gene>
    <name evidence="2" type="ORF">DI616_02130</name>
</gene>
<organism evidence="2 3">
    <name type="scientific">Paracoccus denitrificans</name>
    <dbReference type="NCBI Taxonomy" id="266"/>
    <lineage>
        <taxon>Bacteria</taxon>
        <taxon>Pseudomonadati</taxon>
        <taxon>Pseudomonadota</taxon>
        <taxon>Alphaproteobacteria</taxon>
        <taxon>Rhodobacterales</taxon>
        <taxon>Paracoccaceae</taxon>
        <taxon>Paracoccus</taxon>
    </lineage>
</organism>
<dbReference type="Pfam" id="PF06772">
    <property type="entry name" value="LtrA"/>
    <property type="match status" value="1"/>
</dbReference>
<sequence>MNQRARKTDETREEASPIELFFDLVFVFAFIQLSHHLAAHLNWHGLAETAIMLVAVLTVWSGTSWSATIIRDDRARPTLAVLLIMVLGLMMNAAIAHAFDKHAWAFIIPLLLIEVGRTLWTIAFAPDTDYRNHYLRTLMWTLFCAVLWIIGAMLGPDGRLLFWGVATITAFAGIWTGHPLPGNHLHSAQMPFDAQHFLERCSLFLLIALGETVISTGFALSEAGLSARTIFAGVCAFLGTTAMWAIIFGVNLDISEEHLEKETDQVRIGRAAVNSVILMVAGLILSAVANQVLISDTYGDAPMSHLLPLIAGPVVFLLGHYSYMRLMPDFRAQRHVLGIIALVASGLLAMYLHALTGMALVSAVMVLIALFDRTKLSDLSNSN</sequence>
<dbReference type="AlphaFoldDB" id="A0A533ICF1"/>
<dbReference type="EMBL" id="VAFL01000001">
    <property type="protein sequence ID" value="TKW68813.1"/>
    <property type="molecule type" value="Genomic_DNA"/>
</dbReference>
<feature type="transmembrane region" description="Helical" evidence="1">
    <location>
        <begin position="20"/>
        <end position="38"/>
    </location>
</feature>
<protein>
    <submittedName>
        <fullName evidence="2">Low temperature requirement protein A</fullName>
    </submittedName>
</protein>
<feature type="transmembrane region" description="Helical" evidence="1">
    <location>
        <begin position="227"/>
        <end position="250"/>
    </location>
</feature>
<keyword evidence="1" id="KW-1133">Transmembrane helix</keyword>
<accession>A0A533ICF1</accession>
<dbReference type="InterPro" id="IPR010640">
    <property type="entry name" value="Low_temperature_requirement_A"/>
</dbReference>
<dbReference type="PANTHER" id="PTHR36840:SF1">
    <property type="entry name" value="BLL5714 PROTEIN"/>
    <property type="match status" value="1"/>
</dbReference>
<feature type="transmembrane region" description="Helical" evidence="1">
    <location>
        <begin position="201"/>
        <end position="221"/>
    </location>
</feature>
<feature type="transmembrane region" description="Helical" evidence="1">
    <location>
        <begin position="336"/>
        <end position="369"/>
    </location>
</feature>
<feature type="transmembrane region" description="Helical" evidence="1">
    <location>
        <begin position="160"/>
        <end position="180"/>
    </location>
</feature>
<keyword evidence="1" id="KW-0812">Transmembrane</keyword>
<keyword evidence="1" id="KW-0472">Membrane</keyword>
<dbReference type="PANTHER" id="PTHR36840">
    <property type="entry name" value="BLL5714 PROTEIN"/>
    <property type="match status" value="1"/>
</dbReference>
<feature type="transmembrane region" description="Helical" evidence="1">
    <location>
        <begin position="271"/>
        <end position="294"/>
    </location>
</feature>
<name>A0A533ICF1_PARDE</name>
<proteinExistence type="predicted"/>
<feature type="transmembrane region" description="Helical" evidence="1">
    <location>
        <begin position="50"/>
        <end position="67"/>
    </location>
</feature>
<evidence type="ECO:0000313" key="2">
    <source>
        <dbReference type="EMBL" id="TKW68813.1"/>
    </source>
</evidence>
<feature type="transmembrane region" description="Helical" evidence="1">
    <location>
        <begin position="79"/>
        <end position="99"/>
    </location>
</feature>
<dbReference type="Proteomes" id="UP000315344">
    <property type="component" value="Unassembled WGS sequence"/>
</dbReference>
<evidence type="ECO:0000256" key="1">
    <source>
        <dbReference type="SAM" id="Phobius"/>
    </source>
</evidence>
<comment type="caution">
    <text evidence="2">The sequence shown here is derived from an EMBL/GenBank/DDBJ whole genome shotgun (WGS) entry which is preliminary data.</text>
</comment>
<feature type="transmembrane region" description="Helical" evidence="1">
    <location>
        <begin position="105"/>
        <end position="125"/>
    </location>
</feature>
<evidence type="ECO:0000313" key="3">
    <source>
        <dbReference type="Proteomes" id="UP000315344"/>
    </source>
</evidence>
<reference evidence="2 3" key="1">
    <citation type="journal article" date="2017" name="Nat. Commun.">
        <title>In situ click chemistry generation of cyclooxygenase-2 inhibitors.</title>
        <authorList>
            <person name="Bhardwaj A."/>
            <person name="Kaur J."/>
            <person name="Wuest M."/>
            <person name="Wuest F."/>
        </authorList>
    </citation>
    <scope>NUCLEOTIDE SEQUENCE [LARGE SCALE GENOMIC DNA]</scope>
    <source>
        <strain evidence="2">S2_012_000_R3_94</strain>
    </source>
</reference>
<feature type="transmembrane region" description="Helical" evidence="1">
    <location>
        <begin position="137"/>
        <end position="154"/>
    </location>
</feature>